<keyword evidence="5" id="KW-1185">Reference proteome</keyword>
<feature type="transmembrane region" description="Helical" evidence="2">
    <location>
        <begin position="406"/>
        <end position="430"/>
    </location>
</feature>
<evidence type="ECO:0000256" key="2">
    <source>
        <dbReference type="SAM" id="Phobius"/>
    </source>
</evidence>
<name>A0ABS6ZA08_9ACTN</name>
<protein>
    <submittedName>
        <fullName evidence="4">Uncharacterized protein</fullName>
    </submittedName>
</protein>
<dbReference type="Proteomes" id="UP000812013">
    <property type="component" value="Unassembled WGS sequence"/>
</dbReference>
<keyword evidence="2" id="KW-1133">Transmembrane helix</keyword>
<evidence type="ECO:0000313" key="4">
    <source>
        <dbReference type="EMBL" id="MBW5484562.1"/>
    </source>
</evidence>
<evidence type="ECO:0000313" key="5">
    <source>
        <dbReference type="Proteomes" id="UP000812013"/>
    </source>
</evidence>
<sequence length="443" mass="45925">MGQVRRAVLAGAAALVVAGAAPGPAYAAYAVDTAAEPVPAYRTADGAKKVSGAASTADAPLIEAGKVYEDTLAPGDRFYKLDLDAKSSVYVSAVMRPTTGAKVGYSDGIEAVVMTTGGKMCTSRAGRATFSYEPLLLSAVGVRRLQEDSDCQQPGVYYVKLTRTAGKDYDQSPYPVELKVQREPGLTTGSAPVSAPSGWPTTAPAAPAADAVPRKGGTGFNDARALGAGVWRDDLRPGQTRFYRVPVEWGQQLAVSAELAGAKLTKEYSTATNGLAVSLYTPYRDKVEDKDTSYDGKQAGVTLPLTAPVAYENRFASDDSHRAMRVAGWYYVAVTMSHKVGEFTEDASPVPLTLRLNVEGKAAAAPPYAESLTAAGFGVTGDDRAAAQDGLTAPESAAAADRRSTMGVVAAGGFGTGTVLLLGLGAWLWLARRSATSGSATSG</sequence>
<keyword evidence="3" id="KW-0732">Signal</keyword>
<proteinExistence type="predicted"/>
<feature type="signal peptide" evidence="3">
    <location>
        <begin position="1"/>
        <end position="27"/>
    </location>
</feature>
<organism evidence="4 5">
    <name type="scientific">Streptomyces bambusae</name>
    <dbReference type="NCBI Taxonomy" id="1550616"/>
    <lineage>
        <taxon>Bacteria</taxon>
        <taxon>Bacillati</taxon>
        <taxon>Actinomycetota</taxon>
        <taxon>Actinomycetes</taxon>
        <taxon>Kitasatosporales</taxon>
        <taxon>Streptomycetaceae</taxon>
        <taxon>Streptomyces</taxon>
    </lineage>
</organism>
<keyword evidence="2" id="KW-0812">Transmembrane</keyword>
<evidence type="ECO:0000256" key="1">
    <source>
        <dbReference type="SAM" id="MobiDB-lite"/>
    </source>
</evidence>
<accession>A0ABS6ZA08</accession>
<feature type="chain" id="PRO_5046667627" evidence="3">
    <location>
        <begin position="28"/>
        <end position="443"/>
    </location>
</feature>
<dbReference type="EMBL" id="WTFF01000174">
    <property type="protein sequence ID" value="MBW5484562.1"/>
    <property type="molecule type" value="Genomic_DNA"/>
</dbReference>
<dbReference type="InterPro" id="IPR006311">
    <property type="entry name" value="TAT_signal"/>
</dbReference>
<dbReference type="PROSITE" id="PS51318">
    <property type="entry name" value="TAT"/>
    <property type="match status" value="1"/>
</dbReference>
<feature type="compositionally biased region" description="Low complexity" evidence="1">
    <location>
        <begin position="195"/>
        <end position="211"/>
    </location>
</feature>
<gene>
    <name evidence="4" type="ORF">GPJ59_22450</name>
</gene>
<dbReference type="RefSeq" id="WP_219669099.1">
    <property type="nucleotide sequence ID" value="NZ_WTFF01000174.1"/>
</dbReference>
<keyword evidence="2" id="KW-0472">Membrane</keyword>
<comment type="caution">
    <text evidence="4">The sequence shown here is derived from an EMBL/GenBank/DDBJ whole genome shotgun (WGS) entry which is preliminary data.</text>
</comment>
<feature type="region of interest" description="Disordered" evidence="1">
    <location>
        <begin position="183"/>
        <end position="214"/>
    </location>
</feature>
<reference evidence="4 5" key="1">
    <citation type="submission" date="2019-12" db="EMBL/GenBank/DDBJ databases">
        <title>Genome sequence of Streptomyces bambusae.</title>
        <authorList>
            <person name="Bansal K."/>
            <person name="Choksket S."/>
            <person name="Korpole S."/>
            <person name="Patil P.B."/>
        </authorList>
    </citation>
    <scope>NUCLEOTIDE SEQUENCE [LARGE SCALE GENOMIC DNA]</scope>
    <source>
        <strain evidence="4 5">SK60</strain>
    </source>
</reference>
<evidence type="ECO:0000256" key="3">
    <source>
        <dbReference type="SAM" id="SignalP"/>
    </source>
</evidence>